<dbReference type="GO" id="GO:0008360">
    <property type="term" value="P:regulation of cell shape"/>
    <property type="evidence" value="ECO:0007669"/>
    <property type="project" value="UniProtKB-KW"/>
</dbReference>
<keyword evidence="1" id="KW-0133">Cell shape</keyword>
<feature type="transmembrane region" description="Helical" evidence="1">
    <location>
        <begin position="191"/>
        <end position="211"/>
    </location>
</feature>
<comment type="function">
    <text evidence="1">Involved in peptidoglycan biosynthesis. Transports lipid-linked peptidoglycan precursors from the inner to the outer leaflet of the cytoplasmic membrane.</text>
</comment>
<organism evidence="2 3">
    <name type="scientific">Paenibacillus athensensis</name>
    <dbReference type="NCBI Taxonomy" id="1967502"/>
    <lineage>
        <taxon>Bacteria</taxon>
        <taxon>Bacillati</taxon>
        <taxon>Bacillota</taxon>
        <taxon>Bacilli</taxon>
        <taxon>Bacillales</taxon>
        <taxon>Paenibacillaceae</taxon>
        <taxon>Paenibacillus</taxon>
    </lineage>
</organism>
<keyword evidence="1" id="KW-0813">Transport</keyword>
<dbReference type="GO" id="GO:0005886">
    <property type="term" value="C:plasma membrane"/>
    <property type="evidence" value="ECO:0007669"/>
    <property type="project" value="UniProtKB-SubCell"/>
</dbReference>
<dbReference type="HAMAP" id="MF_02077">
    <property type="entry name" value="Amj_flippase"/>
    <property type="match status" value="1"/>
</dbReference>
<feature type="transmembrane region" description="Helical" evidence="1">
    <location>
        <begin position="157"/>
        <end position="179"/>
    </location>
</feature>
<protein>
    <recommendedName>
        <fullName evidence="1">Lipid II flippase Amj</fullName>
    </recommendedName>
</protein>
<keyword evidence="1" id="KW-0573">Peptidoglycan synthesis</keyword>
<keyword evidence="1" id="KW-0961">Cell wall biogenesis/degradation</keyword>
<dbReference type="GO" id="GO:0015648">
    <property type="term" value="F:lipid-linked peptidoglycan transporter activity"/>
    <property type="evidence" value="ECO:0007669"/>
    <property type="project" value="UniProtKB-UniRule"/>
</dbReference>
<gene>
    <name evidence="1" type="primary">amj</name>
    <name evidence="2" type="ORF">B5M42_11695</name>
</gene>
<dbReference type="AlphaFoldDB" id="A0A4Y8Q1H8"/>
<comment type="caution">
    <text evidence="2">The sequence shown here is derived from an EMBL/GenBank/DDBJ whole genome shotgun (WGS) entry which is preliminary data.</text>
</comment>
<comment type="pathway">
    <text evidence="1">Cell wall biogenesis; peptidoglycan biosynthesis.</text>
</comment>
<dbReference type="UniPathway" id="UPA00219"/>
<evidence type="ECO:0000256" key="1">
    <source>
        <dbReference type="HAMAP-Rule" id="MF_02077"/>
    </source>
</evidence>
<dbReference type="InterPro" id="IPR021260">
    <property type="entry name" value="Amj"/>
</dbReference>
<evidence type="ECO:0000313" key="3">
    <source>
        <dbReference type="Proteomes" id="UP000298246"/>
    </source>
</evidence>
<comment type="subcellular location">
    <subcellularLocation>
        <location evidence="1">Cell membrane</location>
        <topology evidence="1">Multi-pass membrane protein</topology>
    </subcellularLocation>
</comment>
<accession>A0A4Y8Q1H8</accession>
<dbReference type="GO" id="GO:0071555">
    <property type="term" value="P:cell wall organization"/>
    <property type="evidence" value="ECO:0007669"/>
    <property type="project" value="UniProtKB-KW"/>
</dbReference>
<feature type="transmembrane region" description="Helical" evidence="1">
    <location>
        <begin position="78"/>
        <end position="101"/>
    </location>
</feature>
<keyword evidence="1" id="KW-0472">Membrane</keyword>
<name>A0A4Y8Q1H8_9BACL</name>
<dbReference type="Proteomes" id="UP000298246">
    <property type="component" value="Unassembled WGS sequence"/>
</dbReference>
<keyword evidence="1" id="KW-0812">Transmembrane</keyword>
<feature type="transmembrane region" description="Helical" evidence="1">
    <location>
        <begin position="232"/>
        <end position="261"/>
    </location>
</feature>
<comment type="caution">
    <text evidence="1">Lacks conserved residue(s) required for the propagation of feature annotation.</text>
</comment>
<comment type="similarity">
    <text evidence="1">Belongs to the Amj family.</text>
</comment>
<dbReference type="OrthoDB" id="7888986at2"/>
<reference evidence="2 3" key="1">
    <citation type="submission" date="2017-03" db="EMBL/GenBank/DDBJ databases">
        <title>Isolation of Levoglucosan Utilizing Bacteria.</title>
        <authorList>
            <person name="Arya A.S."/>
        </authorList>
    </citation>
    <scope>NUCLEOTIDE SEQUENCE [LARGE SCALE GENOMIC DNA]</scope>
    <source>
        <strain evidence="2 3">MEC069</strain>
    </source>
</reference>
<proteinExistence type="inferred from homology"/>
<dbReference type="GO" id="GO:0009252">
    <property type="term" value="P:peptidoglycan biosynthetic process"/>
    <property type="evidence" value="ECO:0007669"/>
    <property type="project" value="UniProtKB-UniRule"/>
</dbReference>
<dbReference type="Pfam" id="PF10997">
    <property type="entry name" value="Amj"/>
    <property type="match status" value="1"/>
</dbReference>
<evidence type="ECO:0000313" key="2">
    <source>
        <dbReference type="EMBL" id="TFE87595.1"/>
    </source>
</evidence>
<keyword evidence="3" id="KW-1185">Reference proteome</keyword>
<sequence length="264" mass="28613">MAEKLIIVCLLTMLIHASETSSYAIRYAGVRMGKLAVSLSLAGMVLLVSRTSNLLQAPLMGKIIDYARLHESYDLERALRYILGASALGTFAAMIVFPSMVLLCSRVIAHLETSGSIGGMLTSVTLERLRNAKNHLRKPNLAMLKALRLFGVPKRLLLLNCLVTAVYTVGVLGSLYAAYLQPELSTTASQSSGLINGIATIILTLFIDPQLAMLTDQAMASKSKGARLGKVFALLMVSRFIGTLLAQLLLIPAAHWIIFIIRLL</sequence>
<keyword evidence="1" id="KW-1003">Cell membrane</keyword>
<keyword evidence="1" id="KW-1133">Transmembrane helix</keyword>
<dbReference type="EMBL" id="MYFO01000013">
    <property type="protein sequence ID" value="TFE87595.1"/>
    <property type="molecule type" value="Genomic_DNA"/>
</dbReference>